<organism evidence="7 8">
    <name type="scientific">Weissella cibaria</name>
    <dbReference type="NCBI Taxonomy" id="137591"/>
    <lineage>
        <taxon>Bacteria</taxon>
        <taxon>Bacillati</taxon>
        <taxon>Bacillota</taxon>
        <taxon>Bacilli</taxon>
        <taxon>Lactobacillales</taxon>
        <taxon>Lactobacillaceae</taxon>
        <taxon>Weissella</taxon>
    </lineage>
</organism>
<proteinExistence type="inferred from homology"/>
<feature type="transmembrane region" description="Helical" evidence="5">
    <location>
        <begin position="178"/>
        <end position="197"/>
    </location>
</feature>
<comment type="caution">
    <text evidence="7">The sequence shown here is derived from an EMBL/GenBank/DDBJ whole genome shotgun (WGS) entry which is preliminary data.</text>
</comment>
<name>A0A0D1JWT9_9LACO</name>
<comment type="caution">
    <text evidence="5">Lacks conserved residue(s) required for the propagation of feature annotation.</text>
</comment>
<keyword evidence="5" id="KW-1003">Cell membrane</keyword>
<keyword evidence="5" id="KW-0813">Transport</keyword>
<gene>
    <name evidence="7" type="primary">drrB</name>
    <name evidence="7" type="ORF">ab3b_00161</name>
</gene>
<evidence type="ECO:0000313" key="8">
    <source>
        <dbReference type="Proteomes" id="UP000032289"/>
    </source>
</evidence>
<feature type="transmembrane region" description="Helical" evidence="5">
    <location>
        <begin position="142"/>
        <end position="166"/>
    </location>
</feature>
<dbReference type="RefSeq" id="WP_052498552.1">
    <property type="nucleotide sequence ID" value="NZ_JWHT01000004.1"/>
</dbReference>
<evidence type="ECO:0000256" key="5">
    <source>
        <dbReference type="RuleBase" id="RU361157"/>
    </source>
</evidence>
<reference evidence="7" key="1">
    <citation type="journal article" date="2015" name="Microbiology (Mosc.)">
        <title>Genomics of the Weissella cibaria species with an examination of its metabolic traits.</title>
        <authorList>
            <person name="Lynch K.M."/>
            <person name="Lucid A."/>
            <person name="Arendt E.K."/>
            <person name="Sleator R.D."/>
            <person name="Lucey B."/>
            <person name="Coffey A."/>
        </authorList>
    </citation>
    <scope>NUCLEOTIDE SEQUENCE [LARGE SCALE GENOMIC DNA]</scope>
    <source>
        <strain evidence="7">AB3b</strain>
    </source>
</reference>
<dbReference type="AlphaFoldDB" id="A0A0D1JWT9"/>
<feature type="transmembrane region" description="Helical" evidence="5">
    <location>
        <begin position="33"/>
        <end position="55"/>
    </location>
</feature>
<dbReference type="InterPro" id="IPR013525">
    <property type="entry name" value="ABC2_TM"/>
</dbReference>
<feature type="transmembrane region" description="Helical" evidence="5">
    <location>
        <begin position="233"/>
        <end position="256"/>
    </location>
</feature>
<dbReference type="PIRSF" id="PIRSF006648">
    <property type="entry name" value="DrrB"/>
    <property type="match status" value="1"/>
</dbReference>
<comment type="similarity">
    <text evidence="5">Belongs to the ABC-2 integral membrane protein family.</text>
</comment>
<comment type="subcellular location">
    <subcellularLocation>
        <location evidence="5">Cell membrane</location>
        <topology evidence="5">Multi-pass membrane protein</topology>
    </subcellularLocation>
    <subcellularLocation>
        <location evidence="1">Membrane</location>
        <topology evidence="1">Multi-pass membrane protein</topology>
    </subcellularLocation>
</comment>
<dbReference type="PATRIC" id="fig|137591.24.peg.163"/>
<keyword evidence="3 5" id="KW-1133">Transmembrane helix</keyword>
<dbReference type="PANTHER" id="PTHR43229">
    <property type="entry name" value="NODULATION PROTEIN J"/>
    <property type="match status" value="1"/>
</dbReference>
<evidence type="ECO:0000259" key="6">
    <source>
        <dbReference type="PROSITE" id="PS51012"/>
    </source>
</evidence>
<dbReference type="Proteomes" id="UP000032289">
    <property type="component" value="Unassembled WGS sequence"/>
</dbReference>
<dbReference type="InterPro" id="IPR000412">
    <property type="entry name" value="ABC_2_transport"/>
</dbReference>
<evidence type="ECO:0000256" key="4">
    <source>
        <dbReference type="ARBA" id="ARBA00023136"/>
    </source>
</evidence>
<dbReference type="PANTHER" id="PTHR43229:SF2">
    <property type="entry name" value="NODULATION PROTEIN J"/>
    <property type="match status" value="1"/>
</dbReference>
<dbReference type="EMBL" id="JWHT01000004">
    <property type="protein sequence ID" value="KIU25693.1"/>
    <property type="molecule type" value="Genomic_DNA"/>
</dbReference>
<evidence type="ECO:0000256" key="3">
    <source>
        <dbReference type="ARBA" id="ARBA00022989"/>
    </source>
</evidence>
<evidence type="ECO:0000313" key="7">
    <source>
        <dbReference type="EMBL" id="KIU25693.1"/>
    </source>
</evidence>
<evidence type="ECO:0000256" key="2">
    <source>
        <dbReference type="ARBA" id="ARBA00022692"/>
    </source>
</evidence>
<protein>
    <recommendedName>
        <fullName evidence="5">Transport permease protein</fullName>
    </recommendedName>
</protein>
<keyword evidence="2 5" id="KW-0812">Transmembrane</keyword>
<feature type="transmembrane region" description="Helical" evidence="5">
    <location>
        <begin position="117"/>
        <end position="136"/>
    </location>
</feature>
<dbReference type="InterPro" id="IPR051784">
    <property type="entry name" value="Nod_factor_ABC_transporter"/>
</dbReference>
<feature type="domain" description="ABC transmembrane type-2" evidence="6">
    <location>
        <begin position="31"/>
        <end position="258"/>
    </location>
</feature>
<sequence>MMDVQPHKTNVFANIATMAYRNLLKTLHNPDKFLDVIVQPVMFMLMFGFLFGGAIAGNVHAYLPTIVPGILMQALISAAAGSGTQISDDLKSGIYDRLKSLPIAHIAPLAGQLFADILRLFIAAVASLTTGFLMGWRPAAGFGWVIVVVVLDVFLGWALSWFFALYGMLAKSSTMVESVSLITMLLLTFLSSAFVPVKTLPHAIQILVNINPVSYVIQASRMMLNHGAWPTQAWIVLGAGVLVVAIFAPLTVYVYIHKN</sequence>
<dbReference type="GO" id="GO:0140359">
    <property type="term" value="F:ABC-type transporter activity"/>
    <property type="evidence" value="ECO:0007669"/>
    <property type="project" value="InterPro"/>
</dbReference>
<dbReference type="InterPro" id="IPR047817">
    <property type="entry name" value="ABC2_TM_bact-type"/>
</dbReference>
<accession>A0A0D1JWT9</accession>
<dbReference type="PROSITE" id="PS51012">
    <property type="entry name" value="ABC_TM2"/>
    <property type="match status" value="1"/>
</dbReference>
<evidence type="ECO:0000256" key="1">
    <source>
        <dbReference type="ARBA" id="ARBA00004141"/>
    </source>
</evidence>
<dbReference type="Pfam" id="PF01061">
    <property type="entry name" value="ABC2_membrane"/>
    <property type="match status" value="1"/>
</dbReference>
<keyword evidence="4 5" id="KW-0472">Membrane</keyword>
<dbReference type="GO" id="GO:0043190">
    <property type="term" value="C:ATP-binding cassette (ABC) transporter complex"/>
    <property type="evidence" value="ECO:0007669"/>
    <property type="project" value="InterPro"/>
</dbReference>